<dbReference type="InterPro" id="IPR001460">
    <property type="entry name" value="PCN-bd_Tpept"/>
</dbReference>
<evidence type="ECO:0000256" key="1">
    <source>
        <dbReference type="ARBA" id="ARBA00022645"/>
    </source>
</evidence>
<keyword evidence="3" id="KW-0328">Glycosyltransferase</keyword>
<dbReference type="Pfam" id="PF03793">
    <property type="entry name" value="PASTA"/>
    <property type="match status" value="1"/>
</dbReference>
<reference evidence="10" key="1">
    <citation type="submission" date="2021-01" db="EMBL/GenBank/DDBJ databases">
        <title>KCTC 19127 draft genome.</title>
        <authorList>
            <person name="An D."/>
        </authorList>
    </citation>
    <scope>NUCLEOTIDE SEQUENCE</scope>
    <source>
        <strain evidence="10">KCTC 19127</strain>
    </source>
</reference>
<comment type="catalytic activity">
    <reaction evidence="7">
        <text>Preferential cleavage: (Ac)2-L-Lys-D-Ala-|-D-Ala. Also transpeptidation of peptidyl-alanyl moieties that are N-acyl substituents of D-alanine.</text>
        <dbReference type="EC" id="3.4.16.4"/>
    </reaction>
</comment>
<dbReference type="GO" id="GO:0008955">
    <property type="term" value="F:peptidoglycan glycosyltransferase activity"/>
    <property type="evidence" value="ECO:0007669"/>
    <property type="project" value="UniProtKB-EC"/>
</dbReference>
<dbReference type="InterPro" id="IPR036950">
    <property type="entry name" value="PBP_transglycosylase"/>
</dbReference>
<evidence type="ECO:0000313" key="10">
    <source>
        <dbReference type="EMBL" id="MBM9476279.1"/>
    </source>
</evidence>
<evidence type="ECO:0000259" key="9">
    <source>
        <dbReference type="PROSITE" id="PS51178"/>
    </source>
</evidence>
<evidence type="ECO:0000313" key="11">
    <source>
        <dbReference type="Proteomes" id="UP000663801"/>
    </source>
</evidence>
<dbReference type="GO" id="GO:0009252">
    <property type="term" value="P:peptidoglycan biosynthetic process"/>
    <property type="evidence" value="ECO:0007669"/>
    <property type="project" value="TreeGrafter"/>
</dbReference>
<accession>A0A939C501</accession>
<dbReference type="Gene3D" id="3.40.710.10">
    <property type="entry name" value="DD-peptidase/beta-lactamase superfamily"/>
    <property type="match status" value="1"/>
</dbReference>
<sequence length="769" mass="80279">MRVMTGLGRLVIGTLLAGALVAGLLLPYTLGLGMASNKVATAVQGAEAAALDEPVPLTTTFTDSQGTPIAYVYNQNRVQRPLAGISDYLQKAVVAVEDRRFFTHNGVDWRGTVRALLVNAQGDQGPQGGSTLTQQYVKNYLYLVQAKTEAEKADAIAATPIRKLREARMALALEAQLNSKDAILERYLNLVAFGPSTYGAEAASKRYFGVDADQLTLPQAALLAGMVNNPNKFNPLNPDRIEDAKKRRDTVLTLMAQQKWISPQAADEAKAADLGLNPQTVPNGCVAAPNSETDGFFCTYVTDYLAGVGLDYDTVASAGYTVKTTLDPTVMAAAKAATTSNADPNDPAVARIANVTAVVQKGEPRKVAALASNRPFGLNAEAGQTVQKLTTTFAPLGAGSTFKIFTAAAALEAGWGTNNVVDVPAEYPSTINPGSITRNAGTFPTRMTIAQALATSPNTAFVNLEESVGLGKVAEMAVRLGMKGYLLDAGEVVPSFAGTGTDYEQQITAQKIASFTLGVSPVSPLELANVGATIASDGRWCPPTPVDTITDRDGRLVAWNSIPCEEAVPKELARTLAVAMEGDLENVNGTKGTAFDAASAAGWNFTAAGKTGTTQTYRSSAFLGFTPQTSASVLVWDYLPQPQSICRDPLRSCSEDEALQAGNGMSGGSVPAQTWFSMMNPLVQGAEPQLFAPASSTYITGSQATQVPNVVGRPLEDATAELTSRGFLVATSSKQGTGAVANVVVGQTPTGNAPAGSTINLTISAGGAN</sequence>
<dbReference type="Proteomes" id="UP000663801">
    <property type="component" value="Unassembled WGS sequence"/>
</dbReference>
<evidence type="ECO:0000256" key="2">
    <source>
        <dbReference type="ARBA" id="ARBA00022670"/>
    </source>
</evidence>
<dbReference type="InterPro" id="IPR005543">
    <property type="entry name" value="PASTA_dom"/>
</dbReference>
<organism evidence="10 11">
    <name type="scientific">Nakamurella flavida</name>
    <dbReference type="NCBI Taxonomy" id="363630"/>
    <lineage>
        <taxon>Bacteria</taxon>
        <taxon>Bacillati</taxon>
        <taxon>Actinomycetota</taxon>
        <taxon>Actinomycetes</taxon>
        <taxon>Nakamurellales</taxon>
        <taxon>Nakamurellaceae</taxon>
        <taxon>Nakamurella</taxon>
    </lineage>
</organism>
<dbReference type="SUPFAM" id="SSF53955">
    <property type="entry name" value="Lysozyme-like"/>
    <property type="match status" value="1"/>
</dbReference>
<dbReference type="SMART" id="SM00740">
    <property type="entry name" value="PASTA"/>
    <property type="match status" value="1"/>
</dbReference>
<comment type="catalytic activity">
    <reaction evidence="8">
        <text>[GlcNAc-(1-&gt;4)-Mur2Ac(oyl-L-Ala-gamma-D-Glu-L-Lys-D-Ala-D-Ala)](n)-di-trans,octa-cis-undecaprenyl diphosphate + beta-D-GlcNAc-(1-&gt;4)-Mur2Ac(oyl-L-Ala-gamma-D-Glu-L-Lys-D-Ala-D-Ala)-di-trans,octa-cis-undecaprenyl diphosphate = [GlcNAc-(1-&gt;4)-Mur2Ac(oyl-L-Ala-gamma-D-Glu-L-Lys-D-Ala-D-Ala)](n+1)-di-trans,octa-cis-undecaprenyl diphosphate + di-trans,octa-cis-undecaprenyl diphosphate + H(+)</text>
        <dbReference type="Rhea" id="RHEA:23708"/>
        <dbReference type="Rhea" id="RHEA-COMP:9602"/>
        <dbReference type="Rhea" id="RHEA-COMP:9603"/>
        <dbReference type="ChEBI" id="CHEBI:15378"/>
        <dbReference type="ChEBI" id="CHEBI:58405"/>
        <dbReference type="ChEBI" id="CHEBI:60033"/>
        <dbReference type="ChEBI" id="CHEBI:78435"/>
        <dbReference type="EC" id="2.4.99.28"/>
    </reaction>
</comment>
<gene>
    <name evidence="10" type="ORF">JL107_07485</name>
</gene>
<keyword evidence="2" id="KW-0645">Protease</keyword>
<evidence type="ECO:0000256" key="6">
    <source>
        <dbReference type="ARBA" id="ARBA00023268"/>
    </source>
</evidence>
<dbReference type="EMBL" id="JAERWL010000006">
    <property type="protein sequence ID" value="MBM9476279.1"/>
    <property type="molecule type" value="Genomic_DNA"/>
</dbReference>
<keyword evidence="11" id="KW-1185">Reference proteome</keyword>
<keyword evidence="4" id="KW-0808">Transferase</keyword>
<dbReference type="SUPFAM" id="SSF56601">
    <property type="entry name" value="beta-lactamase/transpeptidase-like"/>
    <property type="match status" value="1"/>
</dbReference>
<name>A0A939C501_9ACTN</name>
<dbReference type="GO" id="GO:0030288">
    <property type="term" value="C:outer membrane-bounded periplasmic space"/>
    <property type="evidence" value="ECO:0007669"/>
    <property type="project" value="TreeGrafter"/>
</dbReference>
<dbReference type="Pfam" id="PF00905">
    <property type="entry name" value="Transpeptidase"/>
    <property type="match status" value="1"/>
</dbReference>
<comment type="caution">
    <text evidence="10">The sequence shown here is derived from an EMBL/GenBank/DDBJ whole genome shotgun (WGS) entry which is preliminary data.</text>
</comment>
<dbReference type="InterPro" id="IPR023346">
    <property type="entry name" value="Lysozyme-like_dom_sf"/>
</dbReference>
<evidence type="ECO:0000256" key="4">
    <source>
        <dbReference type="ARBA" id="ARBA00022679"/>
    </source>
</evidence>
<dbReference type="GO" id="GO:0006508">
    <property type="term" value="P:proteolysis"/>
    <property type="evidence" value="ECO:0007669"/>
    <property type="project" value="UniProtKB-KW"/>
</dbReference>
<dbReference type="GO" id="GO:0009002">
    <property type="term" value="F:serine-type D-Ala-D-Ala carboxypeptidase activity"/>
    <property type="evidence" value="ECO:0007669"/>
    <property type="project" value="UniProtKB-EC"/>
</dbReference>
<evidence type="ECO:0000256" key="3">
    <source>
        <dbReference type="ARBA" id="ARBA00022676"/>
    </source>
</evidence>
<protein>
    <submittedName>
        <fullName evidence="10">Penicillin-binding protein</fullName>
    </submittedName>
</protein>
<dbReference type="Gene3D" id="1.10.3810.10">
    <property type="entry name" value="Biosynthetic peptidoglycan transglycosylase-like"/>
    <property type="match status" value="1"/>
</dbReference>
<keyword evidence="1" id="KW-0121">Carboxypeptidase</keyword>
<dbReference type="CDD" id="cd06577">
    <property type="entry name" value="PASTA_pknB"/>
    <property type="match status" value="1"/>
</dbReference>
<keyword evidence="5" id="KW-0378">Hydrolase</keyword>
<dbReference type="AlphaFoldDB" id="A0A939C501"/>
<dbReference type="PANTHER" id="PTHR32282">
    <property type="entry name" value="BINDING PROTEIN TRANSPEPTIDASE, PUTATIVE-RELATED"/>
    <property type="match status" value="1"/>
</dbReference>
<dbReference type="InterPro" id="IPR012338">
    <property type="entry name" value="Beta-lactam/transpept-like"/>
</dbReference>
<proteinExistence type="predicted"/>
<evidence type="ECO:0000256" key="8">
    <source>
        <dbReference type="ARBA" id="ARBA00049902"/>
    </source>
</evidence>
<dbReference type="GO" id="GO:0008658">
    <property type="term" value="F:penicillin binding"/>
    <property type="evidence" value="ECO:0007669"/>
    <property type="project" value="InterPro"/>
</dbReference>
<evidence type="ECO:0000256" key="7">
    <source>
        <dbReference type="ARBA" id="ARBA00034000"/>
    </source>
</evidence>
<dbReference type="InterPro" id="IPR001264">
    <property type="entry name" value="Glyco_trans_51"/>
</dbReference>
<dbReference type="PANTHER" id="PTHR32282:SF33">
    <property type="entry name" value="PEPTIDOGLYCAN GLYCOSYLTRANSFERASE"/>
    <property type="match status" value="1"/>
</dbReference>
<evidence type="ECO:0000256" key="5">
    <source>
        <dbReference type="ARBA" id="ARBA00022801"/>
    </source>
</evidence>
<keyword evidence="6" id="KW-0511">Multifunctional enzyme</keyword>
<dbReference type="Pfam" id="PF00912">
    <property type="entry name" value="Transgly"/>
    <property type="match status" value="1"/>
</dbReference>
<dbReference type="Gene3D" id="3.30.10.20">
    <property type="match status" value="1"/>
</dbReference>
<dbReference type="PROSITE" id="PS51178">
    <property type="entry name" value="PASTA"/>
    <property type="match status" value="1"/>
</dbReference>
<dbReference type="InterPro" id="IPR050396">
    <property type="entry name" value="Glycosyltr_51/Transpeptidase"/>
</dbReference>
<feature type="domain" description="PASTA" evidence="9">
    <location>
        <begin position="701"/>
        <end position="765"/>
    </location>
</feature>